<dbReference type="EMBL" id="AP017378">
    <property type="protein sequence ID" value="BBD08577.1"/>
    <property type="molecule type" value="Genomic_DNA"/>
</dbReference>
<dbReference type="SMART" id="SM00387">
    <property type="entry name" value="HATPase_c"/>
    <property type="match status" value="1"/>
</dbReference>
<dbReference type="PROSITE" id="PS50109">
    <property type="entry name" value="HIS_KIN"/>
    <property type="match status" value="1"/>
</dbReference>
<keyword evidence="4" id="KW-0808">Transferase</keyword>
<dbReference type="Pfam" id="PF02518">
    <property type="entry name" value="HATPase_c"/>
    <property type="match status" value="1"/>
</dbReference>
<gene>
    <name evidence="4" type="ORF">DFE_1851</name>
</gene>
<comment type="catalytic activity">
    <reaction evidence="1">
        <text>ATP + protein L-histidine = ADP + protein N-phospho-L-histidine.</text>
        <dbReference type="EC" id="2.7.13.3"/>
    </reaction>
</comment>
<evidence type="ECO:0000256" key="2">
    <source>
        <dbReference type="ARBA" id="ARBA00012438"/>
    </source>
</evidence>
<dbReference type="PANTHER" id="PTHR43065">
    <property type="entry name" value="SENSOR HISTIDINE KINASE"/>
    <property type="match status" value="1"/>
</dbReference>
<keyword evidence="4" id="KW-0418">Kinase</keyword>
<accession>A0A2Z6AZ86</accession>
<reference evidence="4 5" key="1">
    <citation type="journal article" date="2018" name="Sci. Adv.">
        <title>Multi-heme cytochromes provide a pathway for survival in energy-limited environments.</title>
        <authorList>
            <person name="Deng X."/>
            <person name="Dohmae N."/>
            <person name="Nealson K.H."/>
            <person name="Hashimoto K."/>
            <person name="Okamoto A."/>
        </authorList>
    </citation>
    <scope>NUCLEOTIDE SEQUENCE [LARGE SCALE GENOMIC DNA]</scope>
    <source>
        <strain evidence="4 5">IS5</strain>
    </source>
</reference>
<dbReference type="PRINTS" id="PR00344">
    <property type="entry name" value="BCTRLSENSOR"/>
</dbReference>
<dbReference type="RefSeq" id="WP_126378782.1">
    <property type="nucleotide sequence ID" value="NZ_AP017378.1"/>
</dbReference>
<dbReference type="InterPro" id="IPR003594">
    <property type="entry name" value="HATPase_dom"/>
</dbReference>
<dbReference type="InterPro" id="IPR004358">
    <property type="entry name" value="Sig_transdc_His_kin-like_C"/>
</dbReference>
<evidence type="ECO:0000256" key="1">
    <source>
        <dbReference type="ARBA" id="ARBA00000085"/>
    </source>
</evidence>
<dbReference type="InterPro" id="IPR005467">
    <property type="entry name" value="His_kinase_dom"/>
</dbReference>
<dbReference type="PANTHER" id="PTHR43065:SF42">
    <property type="entry name" value="TWO-COMPONENT SENSOR PPRA"/>
    <property type="match status" value="1"/>
</dbReference>
<dbReference type="EC" id="2.7.13.3" evidence="2"/>
<organism evidence="4 5">
    <name type="scientific">Desulfovibrio ferrophilus</name>
    <dbReference type="NCBI Taxonomy" id="241368"/>
    <lineage>
        <taxon>Bacteria</taxon>
        <taxon>Pseudomonadati</taxon>
        <taxon>Thermodesulfobacteriota</taxon>
        <taxon>Desulfovibrionia</taxon>
        <taxon>Desulfovibrionales</taxon>
        <taxon>Desulfovibrionaceae</taxon>
        <taxon>Desulfovibrio</taxon>
    </lineage>
</organism>
<protein>
    <recommendedName>
        <fullName evidence="2">histidine kinase</fullName>
        <ecNumber evidence="2">2.7.13.3</ecNumber>
    </recommendedName>
</protein>
<sequence>MSANAQALKNHKLDAQAMQGYLKERKIDFMLEGIKVSGERAARVVGNMLSFSNRQGMERTTCKLDEVADDALALASTDYDLTRSYDFKTIQIIRDYQKEMPMVLCVRSDIEQVVLNLVMNAAQAIGSTIRDVAAPRIVVRLRHDDDHALLEVEDNGPGMTALNMHRVFEPFFTTKEPGEGTGLGLSVSYFIVTKNHGGTMSVRSKLGEGTCFSVQLPVGGGVKE</sequence>
<dbReference type="KEGG" id="dfl:DFE_1851"/>
<evidence type="ECO:0000313" key="5">
    <source>
        <dbReference type="Proteomes" id="UP000269883"/>
    </source>
</evidence>
<proteinExistence type="predicted"/>
<dbReference type="InterPro" id="IPR036890">
    <property type="entry name" value="HATPase_C_sf"/>
</dbReference>
<dbReference type="OrthoDB" id="224978at2"/>
<dbReference type="GO" id="GO:0004673">
    <property type="term" value="F:protein histidine kinase activity"/>
    <property type="evidence" value="ECO:0007669"/>
    <property type="project" value="UniProtKB-EC"/>
</dbReference>
<evidence type="ECO:0000259" key="3">
    <source>
        <dbReference type="PROSITE" id="PS50109"/>
    </source>
</evidence>
<keyword evidence="5" id="KW-1185">Reference proteome</keyword>
<dbReference type="AlphaFoldDB" id="A0A2Z6AZ86"/>
<feature type="domain" description="Histidine kinase" evidence="3">
    <location>
        <begin position="1"/>
        <end position="220"/>
    </location>
</feature>
<name>A0A2Z6AZ86_9BACT</name>
<dbReference type="Proteomes" id="UP000269883">
    <property type="component" value="Chromosome"/>
</dbReference>
<evidence type="ECO:0000313" key="4">
    <source>
        <dbReference type="EMBL" id="BBD08577.1"/>
    </source>
</evidence>
<dbReference type="SUPFAM" id="SSF55874">
    <property type="entry name" value="ATPase domain of HSP90 chaperone/DNA topoisomerase II/histidine kinase"/>
    <property type="match status" value="1"/>
</dbReference>
<dbReference type="Gene3D" id="3.30.565.10">
    <property type="entry name" value="Histidine kinase-like ATPase, C-terminal domain"/>
    <property type="match status" value="1"/>
</dbReference>